<accession>E6YY26</accession>
<evidence type="ECO:0000313" key="1">
    <source>
        <dbReference type="EMBL" id="CBI81837.1"/>
    </source>
</evidence>
<dbReference type="AlphaFoldDB" id="E6YY26"/>
<organism evidence="1">
    <name type="scientific">Bartonella schoenbuchensis (strain DSM 13525 / NCTC 13165 / R1)</name>
    <dbReference type="NCBI Taxonomy" id="687861"/>
    <lineage>
        <taxon>Bacteria</taxon>
        <taxon>Pseudomonadati</taxon>
        <taxon>Pseudomonadota</taxon>
        <taxon>Alphaproteobacteria</taxon>
        <taxon>Hyphomicrobiales</taxon>
        <taxon>Bartonellaceae</taxon>
        <taxon>Bartonella</taxon>
    </lineage>
</organism>
<sequence>MFFTSAIMSIKFFLFCSKNIKESIIKVFIIRVLCGLFTLNQATLV</sequence>
<proteinExistence type="predicted"/>
<dbReference type="EMBL" id="FN645507">
    <property type="protein sequence ID" value="CBI81837.1"/>
    <property type="molecule type" value="Genomic_DNA"/>
</dbReference>
<gene>
    <name evidence="1" type="ORF">B11C_20114</name>
</gene>
<protein>
    <submittedName>
        <fullName evidence="1">Uncharacterized protein</fullName>
    </submittedName>
</protein>
<name>E6YY26_BARSR</name>
<reference evidence="1" key="1">
    <citation type="journal article" date="2011" name="PLoS Genet.">
        <title>Parallel evolution of a type IV secretion system in radiating lineages of the host-restricted bacterial pathogen Bartonella.</title>
        <authorList>
            <person name="Engel P."/>
            <person name="Salzburger W."/>
            <person name="Liesch M."/>
            <person name="Chang C.C."/>
            <person name="Maruyama S."/>
            <person name="Lanz C."/>
            <person name="Calteau A."/>
            <person name="Lajus A."/>
            <person name="Medigue C."/>
            <person name="Schuster S.C."/>
            <person name="Dehio C."/>
        </authorList>
    </citation>
    <scope>NUCLEOTIDE SEQUENCE</scope>
    <source>
        <strain evidence="1">R1</strain>
    </source>
</reference>